<keyword evidence="4" id="KW-0808">Transferase</keyword>
<protein>
    <submittedName>
        <fullName evidence="4">Sugar transferase</fullName>
    </submittedName>
</protein>
<dbReference type="Proteomes" id="UP001595999">
    <property type="component" value="Unassembled WGS sequence"/>
</dbReference>
<evidence type="ECO:0000313" key="4">
    <source>
        <dbReference type="EMBL" id="MFC4488322.1"/>
    </source>
</evidence>
<dbReference type="RefSeq" id="WP_231462454.1">
    <property type="nucleotide sequence ID" value="NZ_JAJOHW010000072.1"/>
</dbReference>
<reference evidence="5" key="1">
    <citation type="journal article" date="2019" name="Int. J. Syst. Evol. Microbiol.">
        <title>The Global Catalogue of Microorganisms (GCM) 10K type strain sequencing project: providing services to taxonomists for standard genome sequencing and annotation.</title>
        <authorList>
            <consortium name="The Broad Institute Genomics Platform"/>
            <consortium name="The Broad Institute Genome Sequencing Center for Infectious Disease"/>
            <person name="Wu L."/>
            <person name="Ma J."/>
        </authorList>
    </citation>
    <scope>NUCLEOTIDE SEQUENCE [LARGE SCALE GENOMIC DNA]</scope>
    <source>
        <strain evidence="5">CGMCC 4.7608</strain>
    </source>
</reference>
<keyword evidence="2" id="KW-0812">Transmembrane</keyword>
<feature type="domain" description="Bacterial sugar transferase" evidence="3">
    <location>
        <begin position="3"/>
        <end position="196"/>
    </location>
</feature>
<feature type="transmembrane region" description="Helical" evidence="2">
    <location>
        <begin position="7"/>
        <end position="28"/>
    </location>
</feature>
<dbReference type="PANTHER" id="PTHR30576:SF0">
    <property type="entry name" value="UNDECAPRENYL-PHOSPHATE N-ACETYLGALACTOSAMINYL 1-PHOSPHATE TRANSFERASE-RELATED"/>
    <property type="match status" value="1"/>
</dbReference>
<dbReference type="Pfam" id="PF02397">
    <property type="entry name" value="Bac_transf"/>
    <property type="match status" value="1"/>
</dbReference>
<evidence type="ECO:0000313" key="5">
    <source>
        <dbReference type="Proteomes" id="UP001595999"/>
    </source>
</evidence>
<evidence type="ECO:0000256" key="2">
    <source>
        <dbReference type="SAM" id="Phobius"/>
    </source>
</evidence>
<proteinExistence type="inferred from homology"/>
<organism evidence="4 5">
    <name type="scientific">Chromobacterium aquaticum</name>
    <dbReference type="NCBI Taxonomy" id="467180"/>
    <lineage>
        <taxon>Bacteria</taxon>
        <taxon>Pseudomonadati</taxon>
        <taxon>Pseudomonadota</taxon>
        <taxon>Betaproteobacteria</taxon>
        <taxon>Neisseriales</taxon>
        <taxon>Chromobacteriaceae</taxon>
        <taxon>Chromobacterium</taxon>
    </lineage>
</organism>
<dbReference type="InterPro" id="IPR003362">
    <property type="entry name" value="Bact_transf"/>
</dbReference>
<dbReference type="EMBL" id="JBHSEK010000001">
    <property type="protein sequence ID" value="MFC4488322.1"/>
    <property type="molecule type" value="Genomic_DNA"/>
</dbReference>
<comment type="caution">
    <text evidence="4">The sequence shown here is derived from an EMBL/GenBank/DDBJ whole genome shotgun (WGS) entry which is preliminary data.</text>
</comment>
<dbReference type="GO" id="GO:0016740">
    <property type="term" value="F:transferase activity"/>
    <property type="evidence" value="ECO:0007669"/>
    <property type="project" value="UniProtKB-KW"/>
</dbReference>
<evidence type="ECO:0000256" key="1">
    <source>
        <dbReference type="ARBA" id="ARBA00006464"/>
    </source>
</evidence>
<comment type="similarity">
    <text evidence="1">Belongs to the bacterial sugar transferase family.</text>
</comment>
<keyword evidence="2" id="KW-1133">Transmembrane helix</keyword>
<keyword evidence="2" id="KW-0472">Membrane</keyword>
<sequence>MQRAFDIFFSGLALLIFSPFLLPIVIALRLTGEGEVFYLQERIGRGGKPFMLYKFATMLKNSPSLGTGTITMKNDPRILPMGHFLRKTKINELPQLLNIFFGDMSVIGPRPLTSQTFGAYSVQIQASVVKVRPGLSGIGSIVFRQEEEILAGEAGSIAFYRDIVAPYKGALEEWYVNNQNLVTYFMAIFITVWAVLSPNSSIIWRAFRGLPSPPNELRTVLNYPV</sequence>
<gene>
    <name evidence="4" type="ORF">ACFO0R_01695</name>
</gene>
<feature type="transmembrane region" description="Helical" evidence="2">
    <location>
        <begin position="181"/>
        <end position="204"/>
    </location>
</feature>
<accession>A0ABV8ZMX3</accession>
<dbReference type="PANTHER" id="PTHR30576">
    <property type="entry name" value="COLANIC BIOSYNTHESIS UDP-GLUCOSE LIPID CARRIER TRANSFERASE"/>
    <property type="match status" value="1"/>
</dbReference>
<name>A0ABV8ZMX3_9NEIS</name>
<keyword evidence="5" id="KW-1185">Reference proteome</keyword>
<evidence type="ECO:0000259" key="3">
    <source>
        <dbReference type="Pfam" id="PF02397"/>
    </source>
</evidence>